<dbReference type="EMBL" id="LS423452">
    <property type="protein sequence ID" value="SPS06600.1"/>
    <property type="molecule type" value="Genomic_DNA"/>
</dbReference>
<dbReference type="InterPro" id="IPR000792">
    <property type="entry name" value="Tscrpt_reg_LuxR_C"/>
</dbReference>
<dbReference type="PANTHER" id="PTHR44688">
    <property type="entry name" value="DNA-BINDING TRANSCRIPTIONAL ACTIVATOR DEVR_DOSR"/>
    <property type="match status" value="1"/>
</dbReference>
<keyword evidence="3" id="KW-0804">Transcription</keyword>
<dbReference type="SUPFAM" id="SSF75516">
    <property type="entry name" value="Pheromone-binding domain of LuxR-like quorum-sensing transcription factors"/>
    <property type="match status" value="1"/>
</dbReference>
<organism evidence="5">
    <name type="scientific">Candidatus Nitrotoga fabula</name>
    <dbReference type="NCBI Taxonomy" id="2182327"/>
    <lineage>
        <taxon>Bacteria</taxon>
        <taxon>Pseudomonadati</taxon>
        <taxon>Pseudomonadota</taxon>
        <taxon>Betaproteobacteria</taxon>
        <taxon>Nitrosomonadales</taxon>
        <taxon>Gallionellaceae</taxon>
        <taxon>Candidatus Nitrotoga</taxon>
    </lineage>
</organism>
<dbReference type="SMART" id="SM00421">
    <property type="entry name" value="HTH_LUXR"/>
    <property type="match status" value="1"/>
</dbReference>
<dbReference type="InterPro" id="IPR036388">
    <property type="entry name" value="WH-like_DNA-bd_sf"/>
</dbReference>
<accession>A0A2X0QY22</accession>
<dbReference type="PROSITE" id="PS50043">
    <property type="entry name" value="HTH_LUXR_2"/>
    <property type="match status" value="1"/>
</dbReference>
<proteinExistence type="predicted"/>
<dbReference type="SUPFAM" id="SSF46894">
    <property type="entry name" value="C-terminal effector domain of the bipartite response regulators"/>
    <property type="match status" value="1"/>
</dbReference>
<dbReference type="Pfam" id="PF03472">
    <property type="entry name" value="Autoind_bind"/>
    <property type="match status" value="1"/>
</dbReference>
<gene>
    <name evidence="5" type="primary">anoR</name>
    <name evidence="5" type="ORF">NITFAB_2193</name>
</gene>
<dbReference type="GO" id="GO:0006355">
    <property type="term" value="P:regulation of DNA-templated transcription"/>
    <property type="evidence" value="ECO:0007669"/>
    <property type="project" value="InterPro"/>
</dbReference>
<reference evidence="5" key="1">
    <citation type="submission" date="2018-05" db="EMBL/GenBank/DDBJ databases">
        <authorList>
            <person name="Lanie J.A."/>
            <person name="Ng W.-L."/>
            <person name="Kazmierczak K.M."/>
            <person name="Andrzejewski T.M."/>
            <person name="Davidsen T.M."/>
            <person name="Wayne K.J."/>
            <person name="Tettelin H."/>
            <person name="Glass J.I."/>
            <person name="Rusch D."/>
            <person name="Podicherti R."/>
            <person name="Tsui H.-C.T."/>
            <person name="Winkler M.E."/>
        </authorList>
    </citation>
    <scope>NUCLEOTIDE SEQUENCE</scope>
    <source>
        <strain evidence="5">KNB</strain>
    </source>
</reference>
<dbReference type="CDD" id="cd06170">
    <property type="entry name" value="LuxR_C_like"/>
    <property type="match status" value="1"/>
</dbReference>
<evidence type="ECO:0000256" key="3">
    <source>
        <dbReference type="ARBA" id="ARBA00023163"/>
    </source>
</evidence>
<dbReference type="InterPro" id="IPR036693">
    <property type="entry name" value="TF_LuxR_autoind-bd_dom_sf"/>
</dbReference>
<evidence type="ECO:0000313" key="5">
    <source>
        <dbReference type="EMBL" id="SPS06600.1"/>
    </source>
</evidence>
<keyword evidence="1" id="KW-0805">Transcription regulation</keyword>
<evidence type="ECO:0000256" key="2">
    <source>
        <dbReference type="ARBA" id="ARBA00023125"/>
    </source>
</evidence>
<dbReference type="Gene3D" id="3.30.450.80">
    <property type="entry name" value="Transcription factor LuxR-like, autoinducer-binding domain"/>
    <property type="match status" value="1"/>
</dbReference>
<dbReference type="Pfam" id="PF00196">
    <property type="entry name" value="GerE"/>
    <property type="match status" value="1"/>
</dbReference>
<evidence type="ECO:0000259" key="4">
    <source>
        <dbReference type="PROSITE" id="PS50043"/>
    </source>
</evidence>
<keyword evidence="2" id="KW-0238">DNA-binding</keyword>
<protein>
    <submittedName>
        <fullName evidence="5">Transcriptional activator protein AnoR</fullName>
    </submittedName>
</protein>
<evidence type="ECO:0000256" key="1">
    <source>
        <dbReference type="ARBA" id="ARBA00023015"/>
    </source>
</evidence>
<dbReference type="AlphaFoldDB" id="A0A2X0QY22"/>
<sequence length="260" mass="28976">MLSNVTGMLQVPEIKALLFKTGIMKTWQEEQIQSLLNCDSATDLFERIQLLAHELGFDYCAYGIRMPLPISAPKTEMFNNYPSGWQTSYKAKNYLAIDPTIALGNQTTLPFIWSDKLFSSARDLWEDARAHGLEHGWVQSCRDAQGISGMLTLARSGEKLLTSELRAKTSELSWLAQTAHFGMSRCLTAKMLPEAGMTLSSREIEVLRWTAEGKTSSEVADILRIAERTVNFHINNAMVKLNANNKTAAAIRAAVLGLLY</sequence>
<dbReference type="Gene3D" id="1.10.10.10">
    <property type="entry name" value="Winged helix-like DNA-binding domain superfamily/Winged helix DNA-binding domain"/>
    <property type="match status" value="1"/>
</dbReference>
<dbReference type="GO" id="GO:0003677">
    <property type="term" value="F:DNA binding"/>
    <property type="evidence" value="ECO:0007669"/>
    <property type="project" value="UniProtKB-KW"/>
</dbReference>
<dbReference type="InterPro" id="IPR005143">
    <property type="entry name" value="TF_LuxR_autoind-bd_dom"/>
</dbReference>
<dbReference type="InterPro" id="IPR016032">
    <property type="entry name" value="Sig_transdc_resp-reg_C-effctor"/>
</dbReference>
<dbReference type="PRINTS" id="PR00038">
    <property type="entry name" value="HTHLUXR"/>
</dbReference>
<name>A0A2X0QY22_9PROT</name>
<dbReference type="PROSITE" id="PS00622">
    <property type="entry name" value="HTH_LUXR_1"/>
    <property type="match status" value="1"/>
</dbReference>
<dbReference type="PANTHER" id="PTHR44688:SF16">
    <property type="entry name" value="DNA-BINDING TRANSCRIPTIONAL ACTIVATOR DEVR_DOSR"/>
    <property type="match status" value="1"/>
</dbReference>
<feature type="domain" description="HTH luxR-type" evidence="4">
    <location>
        <begin position="192"/>
        <end position="257"/>
    </location>
</feature>